<evidence type="ECO:0000313" key="1">
    <source>
        <dbReference type="EMBL" id="PLB52981.1"/>
    </source>
</evidence>
<sequence length="178" mass="19521">MSSHTLYDGTIAVAISILKTLSHILRLAEQQRPSATTALLQDARLHEDMYPLADQIRLATQFSEYLVARLTGREPVTLPGNPSSFAEGFERIEGVLKTLGEADKDRVNEEGEKVKMTPMGPEAAVPMSGAAYAHSVVLPNVYFHLTTAYGILRKAGIPLGKKDYYAGFFPDLVAKRDD</sequence>
<accession>A0A2I2GJB9</accession>
<dbReference type="GeneID" id="36556473"/>
<dbReference type="STRING" id="1392250.A0A2I2GJB9"/>
<dbReference type="AlphaFoldDB" id="A0A2I2GJB9"/>
<comment type="caution">
    <text evidence="1">The sequence shown here is derived from an EMBL/GenBank/DDBJ whole genome shotgun (WGS) entry which is preliminary data.</text>
</comment>
<keyword evidence="2" id="KW-1185">Reference proteome</keyword>
<dbReference type="OrthoDB" id="3724345at2759"/>
<dbReference type="PANTHER" id="PTHR36922">
    <property type="entry name" value="BLL2446 PROTEIN"/>
    <property type="match status" value="1"/>
</dbReference>
<dbReference type="PANTHER" id="PTHR36922:SF1">
    <property type="entry name" value="DUF1993 DOMAIN-CONTAINING PROTEIN"/>
    <property type="match status" value="1"/>
</dbReference>
<dbReference type="Gene3D" id="1.20.120.450">
    <property type="entry name" value="dinb family like domain"/>
    <property type="match status" value="1"/>
</dbReference>
<dbReference type="InterPro" id="IPR018531">
    <property type="entry name" value="DUF1993"/>
</dbReference>
<dbReference type="SUPFAM" id="SSF109854">
    <property type="entry name" value="DinB/YfiT-like putative metalloenzymes"/>
    <property type="match status" value="1"/>
</dbReference>
<dbReference type="VEuPathDB" id="FungiDB:P170DRAFT_434703"/>
<name>A0A2I2GJB9_9EURO</name>
<reference evidence="1 2" key="1">
    <citation type="submission" date="2016-12" db="EMBL/GenBank/DDBJ databases">
        <title>The genomes of Aspergillus section Nigri reveals drivers in fungal speciation.</title>
        <authorList>
            <consortium name="DOE Joint Genome Institute"/>
            <person name="Vesth T.C."/>
            <person name="Nybo J."/>
            <person name="Theobald S."/>
            <person name="Brandl J."/>
            <person name="Frisvad J.C."/>
            <person name="Nielsen K.F."/>
            <person name="Lyhne E.K."/>
            <person name="Kogle M.E."/>
            <person name="Kuo A."/>
            <person name="Riley R."/>
            <person name="Clum A."/>
            <person name="Nolan M."/>
            <person name="Lipzen A."/>
            <person name="Salamov A."/>
            <person name="Henrissat B."/>
            <person name="Wiebenga A."/>
            <person name="De Vries R.P."/>
            <person name="Grigoriev I.V."/>
            <person name="Mortensen U.H."/>
            <person name="Andersen M.R."/>
            <person name="Baker S.E."/>
        </authorList>
    </citation>
    <scope>NUCLEOTIDE SEQUENCE [LARGE SCALE GENOMIC DNA]</scope>
    <source>
        <strain evidence="1 2">IBT 23096</strain>
    </source>
</reference>
<evidence type="ECO:0008006" key="3">
    <source>
        <dbReference type="Google" id="ProtNLM"/>
    </source>
</evidence>
<evidence type="ECO:0000313" key="2">
    <source>
        <dbReference type="Proteomes" id="UP000234275"/>
    </source>
</evidence>
<proteinExistence type="predicted"/>
<gene>
    <name evidence="1" type="ORF">P170DRAFT_434703</name>
</gene>
<protein>
    <recommendedName>
        <fullName evidence="3">DUF1993 domain-containing protein</fullName>
    </recommendedName>
</protein>
<dbReference type="RefSeq" id="XP_024708283.1">
    <property type="nucleotide sequence ID" value="XM_024848774.1"/>
</dbReference>
<dbReference type="EMBL" id="MSFO01000002">
    <property type="protein sequence ID" value="PLB52981.1"/>
    <property type="molecule type" value="Genomic_DNA"/>
</dbReference>
<organism evidence="1 2">
    <name type="scientific">Aspergillus steynii IBT 23096</name>
    <dbReference type="NCBI Taxonomy" id="1392250"/>
    <lineage>
        <taxon>Eukaryota</taxon>
        <taxon>Fungi</taxon>
        <taxon>Dikarya</taxon>
        <taxon>Ascomycota</taxon>
        <taxon>Pezizomycotina</taxon>
        <taxon>Eurotiomycetes</taxon>
        <taxon>Eurotiomycetidae</taxon>
        <taxon>Eurotiales</taxon>
        <taxon>Aspergillaceae</taxon>
        <taxon>Aspergillus</taxon>
        <taxon>Aspergillus subgen. Circumdati</taxon>
    </lineage>
</organism>
<dbReference type="Pfam" id="PF09351">
    <property type="entry name" value="DUF1993"/>
    <property type="match status" value="1"/>
</dbReference>
<dbReference type="Proteomes" id="UP000234275">
    <property type="component" value="Unassembled WGS sequence"/>
</dbReference>
<dbReference type="InterPro" id="IPR034660">
    <property type="entry name" value="DinB/YfiT-like"/>
</dbReference>